<feature type="region of interest" description="Disordered" evidence="1">
    <location>
        <begin position="67"/>
        <end position="101"/>
    </location>
</feature>
<comment type="caution">
    <text evidence="2">The sequence shown here is derived from an EMBL/GenBank/DDBJ whole genome shotgun (WGS) entry which is preliminary data.</text>
</comment>
<name>A0A8X6YR17_9ARAC</name>
<dbReference type="AlphaFoldDB" id="A0A8X6YR17"/>
<feature type="compositionally biased region" description="Polar residues" evidence="1">
    <location>
        <begin position="71"/>
        <end position="86"/>
    </location>
</feature>
<gene>
    <name evidence="2" type="ORF">TNIN_173931</name>
</gene>
<evidence type="ECO:0000313" key="3">
    <source>
        <dbReference type="Proteomes" id="UP000886998"/>
    </source>
</evidence>
<organism evidence="2 3">
    <name type="scientific">Trichonephila inaurata madagascariensis</name>
    <dbReference type="NCBI Taxonomy" id="2747483"/>
    <lineage>
        <taxon>Eukaryota</taxon>
        <taxon>Metazoa</taxon>
        <taxon>Ecdysozoa</taxon>
        <taxon>Arthropoda</taxon>
        <taxon>Chelicerata</taxon>
        <taxon>Arachnida</taxon>
        <taxon>Araneae</taxon>
        <taxon>Araneomorphae</taxon>
        <taxon>Entelegynae</taxon>
        <taxon>Araneoidea</taxon>
        <taxon>Nephilidae</taxon>
        <taxon>Trichonephila</taxon>
        <taxon>Trichonephila inaurata</taxon>
    </lineage>
</organism>
<protein>
    <submittedName>
        <fullName evidence="2">Uncharacterized protein</fullName>
    </submittedName>
</protein>
<dbReference type="EMBL" id="BMAV01021807">
    <property type="protein sequence ID" value="GFY76194.1"/>
    <property type="molecule type" value="Genomic_DNA"/>
</dbReference>
<evidence type="ECO:0000256" key="1">
    <source>
        <dbReference type="SAM" id="MobiDB-lite"/>
    </source>
</evidence>
<reference evidence="2" key="1">
    <citation type="submission" date="2020-08" db="EMBL/GenBank/DDBJ databases">
        <title>Multicomponent nature underlies the extraordinary mechanical properties of spider dragline silk.</title>
        <authorList>
            <person name="Kono N."/>
            <person name="Nakamura H."/>
            <person name="Mori M."/>
            <person name="Yoshida Y."/>
            <person name="Ohtoshi R."/>
            <person name="Malay A.D."/>
            <person name="Moran D.A.P."/>
            <person name="Tomita M."/>
            <person name="Numata K."/>
            <person name="Arakawa K."/>
        </authorList>
    </citation>
    <scope>NUCLEOTIDE SEQUENCE</scope>
</reference>
<proteinExistence type="predicted"/>
<evidence type="ECO:0000313" key="2">
    <source>
        <dbReference type="EMBL" id="GFY76194.1"/>
    </source>
</evidence>
<sequence length="101" mass="11441">MEPPLTRQPKLVLQNFLNYLKLTHPIKSKESVDEFISPNSRQTVKKPLLEIPKFNLETQNKFANLKETTDIAGTSNTTENNPQITDDTNKPTPNKLPPPVC</sequence>
<accession>A0A8X6YR17</accession>
<dbReference type="Proteomes" id="UP000886998">
    <property type="component" value="Unassembled WGS sequence"/>
</dbReference>
<keyword evidence="3" id="KW-1185">Reference proteome</keyword>